<dbReference type="NCBIfam" id="TIGR01528">
    <property type="entry name" value="NMN_trans_PnuC"/>
    <property type="match status" value="1"/>
</dbReference>
<comment type="similarity">
    <text evidence="3">Belongs to the nicotinamide ribonucleoside (NR) uptake permease (TC 4.B.1) family.</text>
</comment>
<keyword evidence="12" id="KW-1185">Reference proteome</keyword>
<comment type="subcellular location">
    <subcellularLocation>
        <location evidence="2">Cell membrane</location>
        <topology evidence="2">Multi-pass membrane protein</topology>
    </subcellularLocation>
</comment>
<name>A0ABU8SCL5_9SPHN</name>
<sequence length="206" mass="23999">MDGGLRMIVSPETLFWLEWAAAGFGVMNIALLIFRSHWNYLFGLVMVALYFFVFWEQALFAEAVLQVFFFAAQGWGWWLWLRVGGDDHKVEVRWLDWRSRWVWLVAMAAISVNLSWLMEKYTTASAPWIDTPIAVFSVGAQILLAFRRIENWVLWVVIDIVSIWLYIMRDLEPTAGLYGGFLVMSLFGLKEWTEAARKTPEAERFA</sequence>
<comment type="function">
    <text evidence="1">Required for nicotinamide riboside transport across the inner membrane.</text>
</comment>
<dbReference type="Proteomes" id="UP001379235">
    <property type="component" value="Unassembled WGS sequence"/>
</dbReference>
<dbReference type="PANTHER" id="PTHR36122">
    <property type="entry name" value="NICOTINAMIDE RIBOSIDE TRANSPORTER PNUC"/>
    <property type="match status" value="1"/>
</dbReference>
<accession>A0ABU8SCL5</accession>
<feature type="transmembrane region" description="Helical" evidence="10">
    <location>
        <begin position="63"/>
        <end position="81"/>
    </location>
</feature>
<proteinExistence type="inferred from homology"/>
<keyword evidence="7 10" id="KW-0812">Transmembrane</keyword>
<evidence type="ECO:0000256" key="1">
    <source>
        <dbReference type="ARBA" id="ARBA00002672"/>
    </source>
</evidence>
<feature type="transmembrane region" description="Helical" evidence="10">
    <location>
        <begin position="101"/>
        <end position="118"/>
    </location>
</feature>
<evidence type="ECO:0000313" key="12">
    <source>
        <dbReference type="Proteomes" id="UP001379235"/>
    </source>
</evidence>
<keyword evidence="5" id="KW-0813">Transport</keyword>
<feature type="transmembrane region" description="Helical" evidence="10">
    <location>
        <begin position="124"/>
        <end position="145"/>
    </location>
</feature>
<evidence type="ECO:0000256" key="5">
    <source>
        <dbReference type="ARBA" id="ARBA00022448"/>
    </source>
</evidence>
<evidence type="ECO:0000256" key="4">
    <source>
        <dbReference type="ARBA" id="ARBA00017522"/>
    </source>
</evidence>
<keyword evidence="6" id="KW-1003">Cell membrane</keyword>
<dbReference type="RefSeq" id="WP_339969216.1">
    <property type="nucleotide sequence ID" value="NZ_JBBHJY010000010.1"/>
</dbReference>
<feature type="transmembrane region" description="Helical" evidence="10">
    <location>
        <begin position="40"/>
        <end position="57"/>
    </location>
</feature>
<keyword evidence="9 10" id="KW-0472">Membrane</keyword>
<keyword evidence="8 10" id="KW-1133">Transmembrane helix</keyword>
<dbReference type="PANTHER" id="PTHR36122:SF2">
    <property type="entry name" value="NICOTINAMIDE RIBOSIDE TRANSPORTER PNUC"/>
    <property type="match status" value="1"/>
</dbReference>
<evidence type="ECO:0000256" key="10">
    <source>
        <dbReference type="SAM" id="Phobius"/>
    </source>
</evidence>
<evidence type="ECO:0000256" key="6">
    <source>
        <dbReference type="ARBA" id="ARBA00022475"/>
    </source>
</evidence>
<protein>
    <recommendedName>
        <fullName evidence="4">Nicotinamide riboside transporter PnuC</fullName>
    </recommendedName>
</protein>
<evidence type="ECO:0000313" key="11">
    <source>
        <dbReference type="EMBL" id="MEJ6011715.1"/>
    </source>
</evidence>
<dbReference type="Pfam" id="PF04973">
    <property type="entry name" value="NMN_transporter"/>
    <property type="match status" value="1"/>
</dbReference>
<evidence type="ECO:0000256" key="2">
    <source>
        <dbReference type="ARBA" id="ARBA00004651"/>
    </source>
</evidence>
<dbReference type="EMBL" id="JBBHJY010000010">
    <property type="protein sequence ID" value="MEJ6011715.1"/>
    <property type="molecule type" value="Genomic_DNA"/>
</dbReference>
<organism evidence="11 12">
    <name type="scientific">Novosphingobium aquae</name>
    <dbReference type="NCBI Taxonomy" id="3133435"/>
    <lineage>
        <taxon>Bacteria</taxon>
        <taxon>Pseudomonadati</taxon>
        <taxon>Pseudomonadota</taxon>
        <taxon>Alphaproteobacteria</taxon>
        <taxon>Sphingomonadales</taxon>
        <taxon>Sphingomonadaceae</taxon>
        <taxon>Novosphingobium</taxon>
    </lineage>
</organism>
<gene>
    <name evidence="11" type="primary">pnuC</name>
    <name evidence="11" type="ORF">WG900_17520</name>
</gene>
<evidence type="ECO:0000256" key="9">
    <source>
        <dbReference type="ARBA" id="ARBA00023136"/>
    </source>
</evidence>
<dbReference type="InterPro" id="IPR006419">
    <property type="entry name" value="NMN_transpt_PnuC"/>
</dbReference>
<feature type="transmembrane region" description="Helical" evidence="10">
    <location>
        <begin position="14"/>
        <end position="33"/>
    </location>
</feature>
<feature type="transmembrane region" description="Helical" evidence="10">
    <location>
        <begin position="175"/>
        <end position="192"/>
    </location>
</feature>
<comment type="caution">
    <text evidence="11">The sequence shown here is derived from an EMBL/GenBank/DDBJ whole genome shotgun (WGS) entry which is preliminary data.</text>
</comment>
<evidence type="ECO:0000256" key="7">
    <source>
        <dbReference type="ARBA" id="ARBA00022692"/>
    </source>
</evidence>
<feature type="transmembrane region" description="Helical" evidence="10">
    <location>
        <begin position="152"/>
        <end position="169"/>
    </location>
</feature>
<reference evidence="11 12" key="1">
    <citation type="submission" date="2024-03" db="EMBL/GenBank/DDBJ databases">
        <authorList>
            <person name="Jo J.-H."/>
        </authorList>
    </citation>
    <scope>NUCLEOTIDE SEQUENCE [LARGE SCALE GENOMIC DNA]</scope>
    <source>
        <strain evidence="11 12">AS3R-12</strain>
    </source>
</reference>
<evidence type="ECO:0000256" key="3">
    <source>
        <dbReference type="ARBA" id="ARBA00006669"/>
    </source>
</evidence>
<evidence type="ECO:0000256" key="8">
    <source>
        <dbReference type="ARBA" id="ARBA00022989"/>
    </source>
</evidence>